<comment type="caution">
    <text evidence="2">The sequence shown here is derived from an EMBL/GenBank/DDBJ whole genome shotgun (WGS) entry which is preliminary data.</text>
</comment>
<feature type="transmembrane region" description="Helical" evidence="1">
    <location>
        <begin position="58"/>
        <end position="79"/>
    </location>
</feature>
<feature type="transmembrane region" description="Helical" evidence="1">
    <location>
        <begin position="129"/>
        <end position="147"/>
    </location>
</feature>
<keyword evidence="1" id="KW-0472">Membrane</keyword>
<protein>
    <submittedName>
        <fullName evidence="2">Uncharacterized protein</fullName>
    </submittedName>
</protein>
<evidence type="ECO:0000256" key="1">
    <source>
        <dbReference type="SAM" id="Phobius"/>
    </source>
</evidence>
<keyword evidence="3" id="KW-1185">Reference proteome</keyword>
<keyword evidence="1" id="KW-1133">Transmembrane helix</keyword>
<proteinExistence type="predicted"/>
<reference evidence="2" key="1">
    <citation type="submission" date="2023-10" db="EMBL/GenBank/DDBJ databases">
        <authorList>
            <person name="Chen Y."/>
            <person name="Shah S."/>
            <person name="Dougan E. K."/>
            <person name="Thang M."/>
            <person name="Chan C."/>
        </authorList>
    </citation>
    <scope>NUCLEOTIDE SEQUENCE [LARGE SCALE GENOMIC DNA]</scope>
</reference>
<dbReference type="Proteomes" id="UP001189429">
    <property type="component" value="Unassembled WGS sequence"/>
</dbReference>
<evidence type="ECO:0000313" key="3">
    <source>
        <dbReference type="Proteomes" id="UP001189429"/>
    </source>
</evidence>
<organism evidence="2 3">
    <name type="scientific">Prorocentrum cordatum</name>
    <dbReference type="NCBI Taxonomy" id="2364126"/>
    <lineage>
        <taxon>Eukaryota</taxon>
        <taxon>Sar</taxon>
        <taxon>Alveolata</taxon>
        <taxon>Dinophyceae</taxon>
        <taxon>Prorocentrales</taxon>
        <taxon>Prorocentraceae</taxon>
        <taxon>Prorocentrum</taxon>
    </lineage>
</organism>
<gene>
    <name evidence="2" type="ORF">PCOR1329_LOCUS63405</name>
</gene>
<evidence type="ECO:0000313" key="2">
    <source>
        <dbReference type="EMBL" id="CAK0880185.1"/>
    </source>
</evidence>
<feature type="transmembrane region" description="Helical" evidence="1">
    <location>
        <begin position="25"/>
        <end position="46"/>
    </location>
</feature>
<dbReference type="EMBL" id="CAUYUJ010018048">
    <property type="protein sequence ID" value="CAK0880185.1"/>
    <property type="molecule type" value="Genomic_DNA"/>
</dbReference>
<sequence length="157" mass="17755">MTKPPARYQGGDYIAQVKGQTPFDLWRSAAFAGFGAYCGSVYHFVYGPIYTWLFLSRVGALPVILFDMSVTVQVLYFPVYYAVQEVVRSATPAWGRVWADLNANRWDDTRSLCSIYLPLAWLNYTYVPSAWRGTFSGVAGIGWAVLLSRTRGERRTE</sequence>
<name>A0ABN9W2J5_9DINO</name>
<keyword evidence="1" id="KW-0812">Transmembrane</keyword>
<accession>A0ABN9W2J5</accession>